<organism evidence="2 3">
    <name type="scientific">Aulographum hederae CBS 113979</name>
    <dbReference type="NCBI Taxonomy" id="1176131"/>
    <lineage>
        <taxon>Eukaryota</taxon>
        <taxon>Fungi</taxon>
        <taxon>Dikarya</taxon>
        <taxon>Ascomycota</taxon>
        <taxon>Pezizomycotina</taxon>
        <taxon>Dothideomycetes</taxon>
        <taxon>Pleosporomycetidae</taxon>
        <taxon>Aulographales</taxon>
        <taxon>Aulographaceae</taxon>
    </lineage>
</organism>
<accession>A0A6G1GX90</accession>
<dbReference type="EMBL" id="ML977162">
    <property type="protein sequence ID" value="KAF1985407.1"/>
    <property type="molecule type" value="Genomic_DNA"/>
</dbReference>
<evidence type="ECO:0000256" key="1">
    <source>
        <dbReference type="SAM" id="SignalP"/>
    </source>
</evidence>
<dbReference type="Proteomes" id="UP000800041">
    <property type="component" value="Unassembled WGS sequence"/>
</dbReference>
<keyword evidence="3" id="KW-1185">Reference proteome</keyword>
<feature type="signal peptide" evidence="1">
    <location>
        <begin position="1"/>
        <end position="18"/>
    </location>
</feature>
<keyword evidence="1" id="KW-0732">Signal</keyword>
<sequence length="164" mass="17644">MLLLLLLSLLTTASLAVAHPQSHHLFRQGGKSNVQKRRPSTFCGSLTKQAPPGLSIFGAIQGKKAQKVFDKFCPPGHTRGVPVGEGACTHIMCAENVQVVACHHNAKGPTTIACNDISGAVNSILTDCLRNCGFGYLDHQAQGYGGWYSRDGSFYVRMGQRNCE</sequence>
<protein>
    <recommendedName>
        <fullName evidence="4">Cyanovirin-N domain-containing protein</fullName>
    </recommendedName>
</protein>
<dbReference type="AlphaFoldDB" id="A0A6G1GX90"/>
<feature type="chain" id="PRO_5026193777" description="Cyanovirin-N domain-containing protein" evidence="1">
    <location>
        <begin position="19"/>
        <end position="164"/>
    </location>
</feature>
<gene>
    <name evidence="2" type="ORF">K402DRAFT_455062</name>
</gene>
<evidence type="ECO:0008006" key="4">
    <source>
        <dbReference type="Google" id="ProtNLM"/>
    </source>
</evidence>
<evidence type="ECO:0000313" key="2">
    <source>
        <dbReference type="EMBL" id="KAF1985407.1"/>
    </source>
</evidence>
<evidence type="ECO:0000313" key="3">
    <source>
        <dbReference type="Proteomes" id="UP000800041"/>
    </source>
</evidence>
<reference evidence="2" key="1">
    <citation type="journal article" date="2020" name="Stud. Mycol.">
        <title>101 Dothideomycetes genomes: a test case for predicting lifestyles and emergence of pathogens.</title>
        <authorList>
            <person name="Haridas S."/>
            <person name="Albert R."/>
            <person name="Binder M."/>
            <person name="Bloem J."/>
            <person name="Labutti K."/>
            <person name="Salamov A."/>
            <person name="Andreopoulos B."/>
            <person name="Baker S."/>
            <person name="Barry K."/>
            <person name="Bills G."/>
            <person name="Bluhm B."/>
            <person name="Cannon C."/>
            <person name="Castanera R."/>
            <person name="Culley D."/>
            <person name="Daum C."/>
            <person name="Ezra D."/>
            <person name="Gonzalez J."/>
            <person name="Henrissat B."/>
            <person name="Kuo A."/>
            <person name="Liang C."/>
            <person name="Lipzen A."/>
            <person name="Lutzoni F."/>
            <person name="Magnuson J."/>
            <person name="Mondo S."/>
            <person name="Nolan M."/>
            <person name="Ohm R."/>
            <person name="Pangilinan J."/>
            <person name="Park H.-J."/>
            <person name="Ramirez L."/>
            <person name="Alfaro M."/>
            <person name="Sun H."/>
            <person name="Tritt A."/>
            <person name="Yoshinaga Y."/>
            <person name="Zwiers L.-H."/>
            <person name="Turgeon B."/>
            <person name="Goodwin S."/>
            <person name="Spatafora J."/>
            <person name="Crous P."/>
            <person name="Grigoriev I."/>
        </authorList>
    </citation>
    <scope>NUCLEOTIDE SEQUENCE</scope>
    <source>
        <strain evidence="2">CBS 113979</strain>
    </source>
</reference>
<name>A0A6G1GX90_9PEZI</name>
<proteinExistence type="predicted"/>